<feature type="binding site" evidence="2">
    <location>
        <position position="364"/>
    </location>
    <ligand>
        <name>Mn(2+)</name>
        <dbReference type="ChEBI" id="CHEBI:29035"/>
        <label>2</label>
    </ligand>
</feature>
<dbReference type="SUPFAM" id="SSF53187">
    <property type="entry name" value="Zn-dependent exopeptidases"/>
    <property type="match status" value="1"/>
</dbReference>
<feature type="binding site" evidence="2">
    <location>
        <position position="103"/>
    </location>
    <ligand>
        <name>Mn(2+)</name>
        <dbReference type="ChEBI" id="CHEBI:29035"/>
        <label>2</label>
    </ligand>
</feature>
<evidence type="ECO:0000313" key="4">
    <source>
        <dbReference type="EMBL" id="KGD72948.1"/>
    </source>
</evidence>
<dbReference type="Pfam" id="PF07687">
    <property type="entry name" value="M20_dimer"/>
    <property type="match status" value="1"/>
</dbReference>
<feature type="domain" description="Peptidase M20 dimerisation" evidence="3">
    <location>
        <begin position="188"/>
        <end position="280"/>
    </location>
</feature>
<dbReference type="PANTHER" id="PTHR11014:SF63">
    <property type="entry name" value="METALLOPEPTIDASE, PUTATIVE (AFU_ORTHOLOGUE AFUA_6G09600)-RELATED"/>
    <property type="match status" value="1"/>
</dbReference>
<keyword evidence="1" id="KW-0378">Hydrolase</keyword>
<dbReference type="OrthoDB" id="9777385at2"/>
<dbReference type="Proteomes" id="UP000029577">
    <property type="component" value="Unassembled WGS sequence"/>
</dbReference>
<protein>
    <submittedName>
        <fullName evidence="4">Amidohydrolase</fullName>
    </submittedName>
</protein>
<feature type="binding site" evidence="2">
    <location>
        <position position="165"/>
    </location>
    <ligand>
        <name>Mn(2+)</name>
        <dbReference type="ChEBI" id="CHEBI:29035"/>
        <label>2</label>
    </ligand>
</feature>
<keyword evidence="5" id="KW-1185">Reference proteome</keyword>
<organism evidence="4 5">
    <name type="scientific">Tatumella morbirosei</name>
    <dbReference type="NCBI Taxonomy" id="642227"/>
    <lineage>
        <taxon>Bacteria</taxon>
        <taxon>Pseudomonadati</taxon>
        <taxon>Pseudomonadota</taxon>
        <taxon>Gammaproteobacteria</taxon>
        <taxon>Enterobacterales</taxon>
        <taxon>Erwiniaceae</taxon>
        <taxon>Tatumella</taxon>
    </lineage>
</organism>
<evidence type="ECO:0000259" key="3">
    <source>
        <dbReference type="Pfam" id="PF07687"/>
    </source>
</evidence>
<comment type="caution">
    <text evidence="4">The sequence shown here is derived from an EMBL/GenBank/DDBJ whole genome shotgun (WGS) entry which is preliminary data.</text>
</comment>
<feature type="binding site" evidence="2">
    <location>
        <position position="105"/>
    </location>
    <ligand>
        <name>Mn(2+)</name>
        <dbReference type="ChEBI" id="CHEBI:29035"/>
        <label>2</label>
    </ligand>
</feature>
<dbReference type="Gene3D" id="3.40.630.10">
    <property type="entry name" value="Zn peptidases"/>
    <property type="match status" value="1"/>
</dbReference>
<dbReference type="Gene3D" id="3.30.70.360">
    <property type="match status" value="1"/>
</dbReference>
<dbReference type="InterPro" id="IPR036264">
    <property type="entry name" value="Bact_exopeptidase_dim_dom"/>
</dbReference>
<keyword evidence="2" id="KW-0464">Manganese</keyword>
<name>A0A095UES7_9GAMM</name>
<gene>
    <name evidence="4" type="ORF">HA49_12095</name>
</gene>
<dbReference type="eggNOG" id="COG1473">
    <property type="taxonomic scope" value="Bacteria"/>
</dbReference>
<dbReference type="GO" id="GO:0050118">
    <property type="term" value="F:N-acetyldiaminopimelate deacetylase activity"/>
    <property type="evidence" value="ECO:0007669"/>
    <property type="project" value="UniProtKB-ARBA"/>
</dbReference>
<evidence type="ECO:0000256" key="1">
    <source>
        <dbReference type="ARBA" id="ARBA00022801"/>
    </source>
</evidence>
<dbReference type="PANTHER" id="PTHR11014">
    <property type="entry name" value="PEPTIDASE M20 FAMILY MEMBER"/>
    <property type="match status" value="1"/>
</dbReference>
<sequence length="391" mass="42523">MSDFVIPGVKRHEPEMIAIRRHLHAHPELSLEEYETSQFVAEKLTEWGYQVTRELGKTGLVGSLKKGNSDKSIGLRADMDALPVHETTGLSYASTRPGKMHACGHDGHTTILLAAARYLAEDECQFDGTVHLIFQPAEEAIGGADLMIKDGLFERFPCDAVYALHNRPGLPAGKFGFYAGHFMASADTVKITVQGKGGHGAHPEATVDPILVASALVMSLQTIVSRNVTPGETAIVTVGTFHAGFASNVIPQSAEMELTVRAMKPEIRELLIRRIHEISELTAQSYGASASLQVYESYPVLTNSDKHTAEAKALAIDVFGRDAVEDHIIPSTGSEDFSFMLEKRPGTYFLLGNDGEGKQGCSLHNPGYDFNDQIISSGASFFVKLVQQHCR</sequence>
<dbReference type="CDD" id="cd05666">
    <property type="entry name" value="M20_Acy1-like"/>
    <property type="match status" value="1"/>
</dbReference>
<reference evidence="4" key="1">
    <citation type="submission" date="2014-12" db="EMBL/GenBank/DDBJ databases">
        <title>The draft genome of the Tatumella morbirosei type strain, LMG23360T isolated from pineapple rot.</title>
        <authorList>
            <person name="Smits T.H."/>
            <person name="Palmer M."/>
            <person name="Venter S.N."/>
            <person name="Duffy B."/>
            <person name="Steenkamp E.T."/>
            <person name="Chan W.Y."/>
            <person name="Coutinho T.A."/>
            <person name="Coetzee M.P."/>
            <person name="De Maayer P."/>
        </authorList>
    </citation>
    <scope>NUCLEOTIDE SEQUENCE [LARGE SCALE GENOMIC DNA]</scope>
    <source>
        <strain evidence="4">LMG 23360</strain>
    </source>
</reference>
<dbReference type="NCBIfam" id="TIGR01891">
    <property type="entry name" value="amidohydrolases"/>
    <property type="match status" value="1"/>
</dbReference>
<proteinExistence type="predicted"/>
<dbReference type="AlphaFoldDB" id="A0A095UES7"/>
<dbReference type="PIRSF" id="PIRSF005962">
    <property type="entry name" value="Pept_M20D_amidohydro"/>
    <property type="match status" value="1"/>
</dbReference>
<dbReference type="RefSeq" id="WP_038020608.1">
    <property type="nucleotide sequence ID" value="NZ_JPKR02000003.1"/>
</dbReference>
<dbReference type="Pfam" id="PF01546">
    <property type="entry name" value="Peptidase_M20"/>
    <property type="match status" value="1"/>
</dbReference>
<dbReference type="InterPro" id="IPR017439">
    <property type="entry name" value="Amidohydrolase"/>
</dbReference>
<comment type="cofactor">
    <cofactor evidence="2">
        <name>Mn(2+)</name>
        <dbReference type="ChEBI" id="CHEBI:29035"/>
    </cofactor>
    <text evidence="2">The Mn(2+) ion enhances activity.</text>
</comment>
<dbReference type="GO" id="GO:0046872">
    <property type="term" value="F:metal ion binding"/>
    <property type="evidence" value="ECO:0007669"/>
    <property type="project" value="UniProtKB-KW"/>
</dbReference>
<feature type="binding site" evidence="2">
    <location>
        <position position="139"/>
    </location>
    <ligand>
        <name>Mn(2+)</name>
        <dbReference type="ChEBI" id="CHEBI:29035"/>
        <label>2</label>
    </ligand>
</feature>
<evidence type="ECO:0000256" key="2">
    <source>
        <dbReference type="PIRSR" id="PIRSR005962-1"/>
    </source>
</evidence>
<dbReference type="InterPro" id="IPR011650">
    <property type="entry name" value="Peptidase_M20_dimer"/>
</dbReference>
<dbReference type="FunFam" id="3.30.70.360:FF:000001">
    <property type="entry name" value="N-acetyldiaminopimelate deacetylase"/>
    <property type="match status" value="1"/>
</dbReference>
<dbReference type="STRING" id="642227.HA49_12095"/>
<dbReference type="EMBL" id="JPKR02000003">
    <property type="protein sequence ID" value="KGD72948.1"/>
    <property type="molecule type" value="Genomic_DNA"/>
</dbReference>
<evidence type="ECO:0000313" key="5">
    <source>
        <dbReference type="Proteomes" id="UP000029577"/>
    </source>
</evidence>
<keyword evidence="2" id="KW-0479">Metal-binding</keyword>
<dbReference type="SUPFAM" id="SSF55031">
    <property type="entry name" value="Bacterial exopeptidase dimerisation domain"/>
    <property type="match status" value="1"/>
</dbReference>
<accession>A0A095UES7</accession>
<dbReference type="GO" id="GO:0019877">
    <property type="term" value="P:diaminopimelate biosynthetic process"/>
    <property type="evidence" value="ECO:0007669"/>
    <property type="project" value="UniProtKB-ARBA"/>
</dbReference>
<dbReference type="InterPro" id="IPR002933">
    <property type="entry name" value="Peptidase_M20"/>
</dbReference>